<dbReference type="Proteomes" id="UP000053370">
    <property type="component" value="Unassembled WGS sequence"/>
</dbReference>
<sequence>MLFTIDIGNTNITLGMFKGSELIMRWRMATNKNLMPDEYGMQFWFLFEHNGINPAYIDGVCISSVVPQITSRIEEACEYYIKRPVLCVSHKLNIGMQLKIDNPAELGNDRIVDILAVKTLYGFPACLIDFGTATTFNLLDRSGDYIGGAISAGIQTSADALFIKTAQLPNISIQKPPHIIGKNTIHSMQSGLFFGYVSMIEGMVQRFKTEIGDDMMTVATGGFAKVISGETKCIQIVNSWLTLTGLRLFWEKNQ</sequence>
<evidence type="ECO:0000256" key="11">
    <source>
        <dbReference type="ARBA" id="ARBA00022840"/>
    </source>
</evidence>
<proteinExistence type="inferred from homology"/>
<evidence type="ECO:0000256" key="12">
    <source>
        <dbReference type="ARBA" id="ARBA00022958"/>
    </source>
</evidence>
<dbReference type="PANTHER" id="PTHR34265">
    <property type="entry name" value="TYPE III PANTOTHENATE KINASE"/>
    <property type="match status" value="1"/>
</dbReference>
<evidence type="ECO:0000256" key="10">
    <source>
        <dbReference type="ARBA" id="ARBA00022777"/>
    </source>
</evidence>
<feature type="binding site" evidence="16">
    <location>
        <position position="132"/>
    </location>
    <ligand>
        <name>ATP</name>
        <dbReference type="ChEBI" id="CHEBI:30616"/>
    </ligand>
</feature>
<dbReference type="GO" id="GO:0005737">
    <property type="term" value="C:cytoplasm"/>
    <property type="evidence" value="ECO:0007669"/>
    <property type="project" value="UniProtKB-SubCell"/>
</dbReference>
<keyword evidence="12 16" id="KW-0630">Potassium</keyword>
<dbReference type="SUPFAM" id="SSF53067">
    <property type="entry name" value="Actin-like ATPase domain"/>
    <property type="match status" value="2"/>
</dbReference>
<keyword evidence="16" id="KW-0479">Metal-binding</keyword>
<comment type="caution">
    <text evidence="16">Lacks conserved residue(s) required for the propagation of feature annotation.</text>
</comment>
<evidence type="ECO:0000313" key="18">
    <source>
        <dbReference type="Proteomes" id="UP000053370"/>
    </source>
</evidence>
<organism evidence="17">
    <name type="scientific">Flexilinea flocculi</name>
    <dbReference type="NCBI Taxonomy" id="1678840"/>
    <lineage>
        <taxon>Bacteria</taxon>
        <taxon>Bacillati</taxon>
        <taxon>Chloroflexota</taxon>
        <taxon>Anaerolineae</taxon>
        <taxon>Anaerolineales</taxon>
        <taxon>Anaerolineaceae</taxon>
        <taxon>Flexilinea</taxon>
    </lineage>
</organism>
<feature type="binding site" evidence="16">
    <location>
        <position position="184"/>
    </location>
    <ligand>
        <name>substrate</name>
    </ligand>
</feature>
<dbReference type="NCBIfam" id="TIGR00671">
    <property type="entry name" value="baf"/>
    <property type="match status" value="1"/>
</dbReference>
<protein>
    <recommendedName>
        <fullName evidence="15 16">Type III pantothenate kinase</fullName>
        <ecNumber evidence="6 16">2.7.1.33</ecNumber>
    </recommendedName>
    <alternativeName>
        <fullName evidence="16">PanK-III</fullName>
    </alternativeName>
    <alternativeName>
        <fullName evidence="16">Pantothenic acid kinase</fullName>
    </alternativeName>
</protein>
<keyword evidence="8 16" id="KW-0808">Transferase</keyword>
<dbReference type="CDD" id="cd24015">
    <property type="entry name" value="ASKHA_NBD_PanK-III"/>
    <property type="match status" value="1"/>
</dbReference>
<evidence type="ECO:0000256" key="4">
    <source>
        <dbReference type="ARBA" id="ARBA00005225"/>
    </source>
</evidence>
<keyword evidence="18" id="KW-1185">Reference proteome</keyword>
<dbReference type="Gene3D" id="3.30.420.40">
    <property type="match status" value="2"/>
</dbReference>
<keyword evidence="9 16" id="KW-0547">Nucleotide-binding</keyword>
<evidence type="ECO:0000256" key="14">
    <source>
        <dbReference type="ARBA" id="ARBA00038036"/>
    </source>
</evidence>
<evidence type="ECO:0000256" key="6">
    <source>
        <dbReference type="ARBA" id="ARBA00012102"/>
    </source>
</evidence>
<gene>
    <name evidence="16" type="primary">coaX</name>
    <name evidence="17" type="ORF">ATC1_131155</name>
</gene>
<dbReference type="STRING" id="1678840.ATC1_131155"/>
<dbReference type="GO" id="GO:0015937">
    <property type="term" value="P:coenzyme A biosynthetic process"/>
    <property type="evidence" value="ECO:0007669"/>
    <property type="project" value="UniProtKB-UniRule"/>
</dbReference>
<evidence type="ECO:0000256" key="5">
    <source>
        <dbReference type="ARBA" id="ARBA00011738"/>
    </source>
</evidence>
<evidence type="ECO:0000256" key="16">
    <source>
        <dbReference type="HAMAP-Rule" id="MF_01274"/>
    </source>
</evidence>
<dbReference type="InterPro" id="IPR004619">
    <property type="entry name" value="Type_III_PanK"/>
</dbReference>
<comment type="function">
    <text evidence="16">Catalyzes the phosphorylation of pantothenate (Pan), the first step in CoA biosynthesis.</text>
</comment>
<evidence type="ECO:0000256" key="9">
    <source>
        <dbReference type="ARBA" id="ARBA00022741"/>
    </source>
</evidence>
<evidence type="ECO:0000256" key="8">
    <source>
        <dbReference type="ARBA" id="ARBA00022679"/>
    </source>
</evidence>
<name>A0A0S7BXG3_9CHLR</name>
<evidence type="ECO:0000256" key="3">
    <source>
        <dbReference type="ARBA" id="ARBA00004496"/>
    </source>
</evidence>
<accession>A0A0S7BXG3</accession>
<feature type="binding site" evidence="16">
    <location>
        <begin position="107"/>
        <end position="110"/>
    </location>
    <ligand>
        <name>substrate</name>
    </ligand>
</feature>
<evidence type="ECO:0000256" key="2">
    <source>
        <dbReference type="ARBA" id="ARBA00001958"/>
    </source>
</evidence>
<feature type="binding site" evidence="16">
    <location>
        <begin position="6"/>
        <end position="13"/>
    </location>
    <ligand>
        <name>ATP</name>
        <dbReference type="ChEBI" id="CHEBI:30616"/>
    </ligand>
</feature>
<keyword evidence="13 16" id="KW-0173">Coenzyme A biosynthesis</keyword>
<dbReference type="EC" id="2.7.1.33" evidence="6 16"/>
<dbReference type="UniPathway" id="UPA00241">
    <property type="reaction ID" value="UER00352"/>
</dbReference>
<comment type="subunit">
    <text evidence="5 16">Homodimer.</text>
</comment>
<dbReference type="OrthoDB" id="9804707at2"/>
<dbReference type="RefSeq" id="WP_062281860.1">
    <property type="nucleotide sequence ID" value="NZ_DF968181.1"/>
</dbReference>
<dbReference type="GO" id="GO:0046872">
    <property type="term" value="F:metal ion binding"/>
    <property type="evidence" value="ECO:0007669"/>
    <property type="project" value="UniProtKB-KW"/>
</dbReference>
<comment type="catalytic activity">
    <reaction evidence="1 16">
        <text>(R)-pantothenate + ATP = (R)-4'-phosphopantothenate + ADP + H(+)</text>
        <dbReference type="Rhea" id="RHEA:16373"/>
        <dbReference type="ChEBI" id="CHEBI:10986"/>
        <dbReference type="ChEBI" id="CHEBI:15378"/>
        <dbReference type="ChEBI" id="CHEBI:29032"/>
        <dbReference type="ChEBI" id="CHEBI:30616"/>
        <dbReference type="ChEBI" id="CHEBI:456216"/>
        <dbReference type="EC" id="2.7.1.33"/>
    </reaction>
</comment>
<dbReference type="GO" id="GO:0004594">
    <property type="term" value="F:pantothenate kinase activity"/>
    <property type="evidence" value="ECO:0007669"/>
    <property type="project" value="UniProtKB-UniRule"/>
</dbReference>
<dbReference type="PATRIC" id="fig|1678840.3.peg.2590"/>
<keyword evidence="11 16" id="KW-0067">ATP-binding</keyword>
<evidence type="ECO:0000256" key="7">
    <source>
        <dbReference type="ARBA" id="ARBA00022490"/>
    </source>
</evidence>
<comment type="cofactor">
    <cofactor evidence="2">
        <name>K(+)</name>
        <dbReference type="ChEBI" id="CHEBI:29103"/>
    </cofactor>
</comment>
<comment type="cofactor">
    <cofactor evidence="16">
        <name>NH4(+)</name>
        <dbReference type="ChEBI" id="CHEBI:28938"/>
    </cofactor>
    <cofactor evidence="16">
        <name>K(+)</name>
        <dbReference type="ChEBI" id="CHEBI:29103"/>
    </cofactor>
    <text evidence="16">A monovalent cation. Ammonium or potassium.</text>
</comment>
<dbReference type="HAMAP" id="MF_01274">
    <property type="entry name" value="Pantothen_kinase_3"/>
    <property type="match status" value="1"/>
</dbReference>
<keyword evidence="10 16" id="KW-0418">Kinase</keyword>
<comment type="similarity">
    <text evidence="14 16">Belongs to the type III pantothenate kinase family.</text>
</comment>
<dbReference type="AlphaFoldDB" id="A0A0S7BXG3"/>
<dbReference type="NCBIfam" id="NF009855">
    <property type="entry name" value="PRK13321.1"/>
    <property type="match status" value="1"/>
</dbReference>
<dbReference type="InterPro" id="IPR043129">
    <property type="entry name" value="ATPase_NBD"/>
</dbReference>
<dbReference type="PANTHER" id="PTHR34265:SF1">
    <property type="entry name" value="TYPE III PANTOTHENATE KINASE"/>
    <property type="match status" value="1"/>
</dbReference>
<dbReference type="GO" id="GO:0005524">
    <property type="term" value="F:ATP binding"/>
    <property type="evidence" value="ECO:0007669"/>
    <property type="project" value="UniProtKB-UniRule"/>
</dbReference>
<dbReference type="EMBL" id="DF968181">
    <property type="protein sequence ID" value="GAP41171.1"/>
    <property type="molecule type" value="Genomic_DNA"/>
</dbReference>
<dbReference type="Pfam" id="PF03309">
    <property type="entry name" value="Pan_kinase"/>
    <property type="match status" value="1"/>
</dbReference>
<comment type="pathway">
    <text evidence="4 16">Cofactor biosynthesis; coenzyme A biosynthesis; CoA from (R)-pantothenate: step 1/5.</text>
</comment>
<feature type="active site" description="Proton acceptor" evidence="16">
    <location>
        <position position="109"/>
    </location>
</feature>
<comment type="subcellular location">
    <subcellularLocation>
        <location evidence="3 16">Cytoplasm</location>
    </subcellularLocation>
</comment>
<feature type="binding site" evidence="16">
    <location>
        <position position="129"/>
    </location>
    <ligand>
        <name>K(+)</name>
        <dbReference type="ChEBI" id="CHEBI:29103"/>
    </ligand>
</feature>
<dbReference type="NCBIfam" id="NF009848">
    <property type="entry name" value="PRK13318.1-6"/>
    <property type="match status" value="1"/>
</dbReference>
<evidence type="ECO:0000256" key="13">
    <source>
        <dbReference type="ARBA" id="ARBA00022993"/>
    </source>
</evidence>
<evidence type="ECO:0000256" key="1">
    <source>
        <dbReference type="ARBA" id="ARBA00001206"/>
    </source>
</evidence>
<evidence type="ECO:0000256" key="15">
    <source>
        <dbReference type="ARBA" id="ARBA00040883"/>
    </source>
</evidence>
<keyword evidence="7 16" id="KW-0963">Cytoplasm</keyword>
<evidence type="ECO:0000313" key="17">
    <source>
        <dbReference type="EMBL" id="GAP41171.1"/>
    </source>
</evidence>
<reference evidence="17" key="1">
    <citation type="journal article" date="2015" name="Genome Announc.">
        <title>Draft Genome Sequence of Anaerolineae Strain TC1, a Novel Isolate from a Methanogenic Wastewater Treatment System.</title>
        <authorList>
            <person name="Matsuura N."/>
            <person name="Tourlousse D.M."/>
            <person name="Sun L."/>
            <person name="Toyonaga M."/>
            <person name="Kuroda K."/>
            <person name="Ohashi A."/>
            <person name="Cruz R."/>
            <person name="Yamaguchi T."/>
            <person name="Sekiguchi Y."/>
        </authorList>
    </citation>
    <scope>NUCLEOTIDE SEQUENCE [LARGE SCALE GENOMIC DNA]</scope>
    <source>
        <strain evidence="17">TC1</strain>
    </source>
</reference>